<feature type="region of interest" description="Disordered" evidence="5">
    <location>
        <begin position="1"/>
        <end position="54"/>
    </location>
</feature>
<name>A0A913ZGY9_PATMI</name>
<evidence type="ECO:0000256" key="5">
    <source>
        <dbReference type="SAM" id="MobiDB-lite"/>
    </source>
</evidence>
<dbReference type="AlphaFoldDB" id="A0A913ZGY9"/>
<feature type="transmembrane region" description="Helical" evidence="6">
    <location>
        <begin position="448"/>
        <end position="468"/>
    </location>
</feature>
<feature type="transmembrane region" description="Helical" evidence="6">
    <location>
        <begin position="298"/>
        <end position="316"/>
    </location>
</feature>
<evidence type="ECO:0000313" key="9">
    <source>
        <dbReference type="Proteomes" id="UP000887568"/>
    </source>
</evidence>
<feature type="transmembrane region" description="Helical" evidence="6">
    <location>
        <begin position="91"/>
        <end position="115"/>
    </location>
</feature>
<dbReference type="OrthoDB" id="28208at2759"/>
<dbReference type="GO" id="GO:0005774">
    <property type="term" value="C:vacuolar membrane"/>
    <property type="evidence" value="ECO:0007669"/>
    <property type="project" value="TreeGrafter"/>
</dbReference>
<accession>A0A913ZGY9</accession>
<dbReference type="PANTHER" id="PTHR22950:SF703">
    <property type="entry name" value="AMINO ACID TRANSPORTER TRANSMEMBRANE DOMAIN-CONTAINING PROTEIN"/>
    <property type="match status" value="1"/>
</dbReference>
<evidence type="ECO:0000256" key="1">
    <source>
        <dbReference type="ARBA" id="ARBA00004141"/>
    </source>
</evidence>
<feature type="transmembrane region" description="Helical" evidence="6">
    <location>
        <begin position="64"/>
        <end position="85"/>
    </location>
</feature>
<dbReference type="PANTHER" id="PTHR22950">
    <property type="entry name" value="AMINO ACID TRANSPORTER"/>
    <property type="match status" value="1"/>
</dbReference>
<sequence>MEMETSRETSPILSPSNASLNETGPHSLSLNHTEPAKNGDETYEQLNEPDDSDSDNGLNVWQAVLFLTSLLVDYSLLAVEALVISTGWISLFLATVLCSAIVYTAILIGRCWIIVRGRWQNERHPYGAIGYEAFGSWARAVINVVVDVCCFATATGILTLTAETLFVLGGQALHGKYCLLPVVIAVVACPFMWLGTPRDLWQLGAGGALTASLVYVLIFIGTIVDDENTEAEPDYSNFTNVTVGTPSSVGHVRGTLLVHLAEICGIVQVALGIHYIVPGLQRDMKQPEKITKTVCVSFAYTFALAIPVLIVTYVFQRDRLAYATADTTVLAVLTPGPLSVVAAALFLLRNIVALVTVNNPLFQSMEERLDIASEFTWKRVALRTVVCFMQLFIGETIPHFGVILALVGGVCYPILIFLAPAICYLRLRNIHTPEKYKESKAIWILETAVCWLIIVITPIMAVVILYVMGTGIFQGKTVFTVPCFINATLAHE</sequence>
<dbReference type="Pfam" id="PF01490">
    <property type="entry name" value="Aa_trans"/>
    <property type="match status" value="1"/>
</dbReference>
<feature type="transmembrane region" description="Helical" evidence="6">
    <location>
        <begin position="200"/>
        <end position="224"/>
    </location>
</feature>
<proteinExistence type="predicted"/>
<evidence type="ECO:0000256" key="3">
    <source>
        <dbReference type="ARBA" id="ARBA00022989"/>
    </source>
</evidence>
<feature type="transmembrane region" description="Helical" evidence="6">
    <location>
        <begin position="336"/>
        <end position="359"/>
    </location>
</feature>
<evidence type="ECO:0000259" key="7">
    <source>
        <dbReference type="Pfam" id="PF01490"/>
    </source>
</evidence>
<dbReference type="GO" id="GO:0015179">
    <property type="term" value="F:L-amino acid transmembrane transporter activity"/>
    <property type="evidence" value="ECO:0007669"/>
    <property type="project" value="TreeGrafter"/>
</dbReference>
<keyword evidence="9" id="KW-1185">Reference proteome</keyword>
<dbReference type="GeneID" id="119724188"/>
<feature type="transmembrane region" description="Helical" evidence="6">
    <location>
        <begin position="403"/>
        <end position="427"/>
    </location>
</feature>
<evidence type="ECO:0000313" key="8">
    <source>
        <dbReference type="EnsemblMetazoa" id="XP_038051052.1"/>
    </source>
</evidence>
<comment type="subcellular location">
    <subcellularLocation>
        <location evidence="1">Membrane</location>
        <topology evidence="1">Multi-pass membrane protein</topology>
    </subcellularLocation>
</comment>
<dbReference type="InterPro" id="IPR013057">
    <property type="entry name" value="AA_transpt_TM"/>
</dbReference>
<keyword evidence="3 6" id="KW-1133">Transmembrane helix</keyword>
<evidence type="ECO:0000256" key="6">
    <source>
        <dbReference type="SAM" id="Phobius"/>
    </source>
</evidence>
<evidence type="ECO:0000256" key="2">
    <source>
        <dbReference type="ARBA" id="ARBA00022692"/>
    </source>
</evidence>
<feature type="transmembrane region" description="Helical" evidence="6">
    <location>
        <begin position="136"/>
        <end position="162"/>
    </location>
</feature>
<keyword evidence="4 6" id="KW-0472">Membrane</keyword>
<feature type="transmembrane region" description="Helical" evidence="6">
    <location>
        <begin position="174"/>
        <end position="193"/>
    </location>
</feature>
<reference evidence="8" key="1">
    <citation type="submission" date="2022-11" db="UniProtKB">
        <authorList>
            <consortium name="EnsemblMetazoa"/>
        </authorList>
    </citation>
    <scope>IDENTIFICATION</scope>
</reference>
<feature type="compositionally biased region" description="Polar residues" evidence="5">
    <location>
        <begin position="8"/>
        <end position="32"/>
    </location>
</feature>
<keyword evidence="2 6" id="KW-0812">Transmembrane</keyword>
<organism evidence="8 9">
    <name type="scientific">Patiria miniata</name>
    <name type="common">Bat star</name>
    <name type="synonym">Asterina miniata</name>
    <dbReference type="NCBI Taxonomy" id="46514"/>
    <lineage>
        <taxon>Eukaryota</taxon>
        <taxon>Metazoa</taxon>
        <taxon>Echinodermata</taxon>
        <taxon>Eleutherozoa</taxon>
        <taxon>Asterozoa</taxon>
        <taxon>Asteroidea</taxon>
        <taxon>Valvatacea</taxon>
        <taxon>Valvatida</taxon>
        <taxon>Asterinidae</taxon>
        <taxon>Patiria</taxon>
    </lineage>
</organism>
<feature type="compositionally biased region" description="Acidic residues" evidence="5">
    <location>
        <begin position="41"/>
        <end position="54"/>
    </location>
</feature>
<dbReference type="OMA" id="CIMATIC"/>
<dbReference type="RefSeq" id="XP_038051052.1">
    <property type="nucleotide sequence ID" value="XM_038195124.1"/>
</dbReference>
<dbReference type="EnsemblMetazoa" id="XM_038195124.1">
    <property type="protein sequence ID" value="XP_038051052.1"/>
    <property type="gene ID" value="LOC119724188"/>
</dbReference>
<protein>
    <recommendedName>
        <fullName evidence="7">Amino acid transporter transmembrane domain-containing protein</fullName>
    </recommendedName>
</protein>
<evidence type="ECO:0000256" key="4">
    <source>
        <dbReference type="ARBA" id="ARBA00023136"/>
    </source>
</evidence>
<feature type="transmembrane region" description="Helical" evidence="6">
    <location>
        <begin position="256"/>
        <end position="277"/>
    </location>
</feature>
<dbReference type="Proteomes" id="UP000887568">
    <property type="component" value="Unplaced"/>
</dbReference>
<feature type="domain" description="Amino acid transporter transmembrane" evidence="7">
    <location>
        <begin position="59"/>
        <end position="467"/>
    </location>
</feature>